<evidence type="ECO:0000313" key="2">
    <source>
        <dbReference type="EMBL" id="GAU87887.1"/>
    </source>
</evidence>
<proteinExistence type="predicted"/>
<evidence type="ECO:0000313" key="3">
    <source>
        <dbReference type="Proteomes" id="UP000186922"/>
    </source>
</evidence>
<keyword evidence="3" id="KW-1185">Reference proteome</keyword>
<dbReference type="InterPro" id="IPR053040">
    <property type="entry name" value="LRR-containing_protein_71"/>
</dbReference>
<feature type="region of interest" description="Disordered" evidence="1">
    <location>
        <begin position="1"/>
        <end position="54"/>
    </location>
</feature>
<accession>A0A1D1UKU0</accession>
<dbReference type="PANTHER" id="PTHR46984:SF1">
    <property type="entry name" value="LEUCINE-RICH REPEAT-CONTAINING PROTEIN 71"/>
    <property type="match status" value="1"/>
</dbReference>
<name>A0A1D1UKU0_RAMVA</name>
<dbReference type="Proteomes" id="UP000186922">
    <property type="component" value="Unassembled WGS sequence"/>
</dbReference>
<dbReference type="EMBL" id="BDGG01000001">
    <property type="protein sequence ID" value="GAU87887.1"/>
    <property type="molecule type" value="Genomic_DNA"/>
</dbReference>
<dbReference type="Gene3D" id="3.80.10.10">
    <property type="entry name" value="Ribonuclease Inhibitor"/>
    <property type="match status" value="1"/>
</dbReference>
<organism evidence="2 3">
    <name type="scientific">Ramazzottius varieornatus</name>
    <name type="common">Water bear</name>
    <name type="synonym">Tardigrade</name>
    <dbReference type="NCBI Taxonomy" id="947166"/>
    <lineage>
        <taxon>Eukaryota</taxon>
        <taxon>Metazoa</taxon>
        <taxon>Ecdysozoa</taxon>
        <taxon>Tardigrada</taxon>
        <taxon>Eutardigrada</taxon>
        <taxon>Parachela</taxon>
        <taxon>Hypsibioidea</taxon>
        <taxon>Ramazzottiidae</taxon>
        <taxon>Ramazzottius</taxon>
    </lineage>
</organism>
<reference evidence="2 3" key="1">
    <citation type="journal article" date="2016" name="Nat. Commun.">
        <title>Extremotolerant tardigrade genome and improved radiotolerance of human cultured cells by tardigrade-unique protein.</title>
        <authorList>
            <person name="Hashimoto T."/>
            <person name="Horikawa D.D."/>
            <person name="Saito Y."/>
            <person name="Kuwahara H."/>
            <person name="Kozuka-Hata H."/>
            <person name="Shin-I T."/>
            <person name="Minakuchi Y."/>
            <person name="Ohishi K."/>
            <person name="Motoyama A."/>
            <person name="Aizu T."/>
            <person name="Enomoto A."/>
            <person name="Kondo K."/>
            <person name="Tanaka S."/>
            <person name="Hara Y."/>
            <person name="Koshikawa S."/>
            <person name="Sagara H."/>
            <person name="Miura T."/>
            <person name="Yokobori S."/>
            <person name="Miyagawa K."/>
            <person name="Suzuki Y."/>
            <person name="Kubo T."/>
            <person name="Oyama M."/>
            <person name="Kohara Y."/>
            <person name="Fujiyama A."/>
            <person name="Arakawa K."/>
            <person name="Katayama T."/>
            <person name="Toyoda A."/>
            <person name="Kunieda T."/>
        </authorList>
    </citation>
    <scope>NUCLEOTIDE SEQUENCE [LARGE SCALE GENOMIC DNA]</scope>
    <source>
        <strain evidence="2 3">YOKOZUNA-1</strain>
    </source>
</reference>
<dbReference type="Pfam" id="PF13516">
    <property type="entry name" value="LRR_6"/>
    <property type="match status" value="1"/>
</dbReference>
<dbReference type="OrthoDB" id="10061019at2759"/>
<dbReference type="InterPro" id="IPR032675">
    <property type="entry name" value="LRR_dom_sf"/>
</dbReference>
<sequence length="219" mass="24139">MSPITDNITRGASALDTSSKKTERLFTSKGREKDYGKGKDNDPASAQDPSAPLVEGTETKPLQVVYEPFTQNRVKEVAVRGWIVDRPVLEALQKCFVVAEKLTTLILVDCGLKGSDMILLSDVIPRIPNLEFLALDGNFISEQNHGLVLSKSSTLRSLTIRFANLNDKALQNLSSSWKTYSREWSPDQPGLEYLDLSRNKITDGDTAIQPVPDYTIPGG</sequence>
<feature type="compositionally biased region" description="Basic and acidic residues" evidence="1">
    <location>
        <begin position="18"/>
        <end position="42"/>
    </location>
</feature>
<dbReference type="AlphaFoldDB" id="A0A1D1UKU0"/>
<feature type="compositionally biased region" description="Polar residues" evidence="1">
    <location>
        <begin position="1"/>
        <end position="10"/>
    </location>
</feature>
<dbReference type="InterPro" id="IPR001611">
    <property type="entry name" value="Leu-rich_rpt"/>
</dbReference>
<evidence type="ECO:0000256" key="1">
    <source>
        <dbReference type="SAM" id="MobiDB-lite"/>
    </source>
</evidence>
<protein>
    <submittedName>
        <fullName evidence="2">Uncharacterized protein</fullName>
    </submittedName>
</protein>
<comment type="caution">
    <text evidence="2">The sequence shown here is derived from an EMBL/GenBank/DDBJ whole genome shotgun (WGS) entry which is preliminary data.</text>
</comment>
<dbReference type="SUPFAM" id="SSF52047">
    <property type="entry name" value="RNI-like"/>
    <property type="match status" value="1"/>
</dbReference>
<dbReference type="PANTHER" id="PTHR46984">
    <property type="entry name" value="LEUCINE-RICH REPEAT-CONTAINING PROTEIN 71"/>
    <property type="match status" value="1"/>
</dbReference>
<dbReference type="STRING" id="947166.A0A1D1UKU0"/>
<gene>
    <name evidence="2" type="primary">RvY_00675-1</name>
    <name evidence="2" type="synonym">RvY_00675.1</name>
    <name evidence="2" type="ORF">RvY_00675</name>
</gene>